<dbReference type="InterPro" id="IPR036961">
    <property type="entry name" value="Kinesin_motor_dom_sf"/>
</dbReference>
<dbReference type="Pfam" id="PF00063">
    <property type="entry name" value="Myosin_head"/>
    <property type="match status" value="2"/>
</dbReference>
<dbReference type="SMART" id="SM00242">
    <property type="entry name" value="MYSc"/>
    <property type="match status" value="1"/>
</dbReference>
<proteinExistence type="inferred from homology"/>
<dbReference type="Proteomes" id="UP001159427">
    <property type="component" value="Unassembled WGS sequence"/>
</dbReference>
<keyword evidence="5 6" id="KW-0009">Actin-binding</keyword>
<dbReference type="Gene3D" id="3.40.850.10">
    <property type="entry name" value="Kinesin motor domain"/>
    <property type="match status" value="2"/>
</dbReference>
<feature type="domain" description="TH1" evidence="9">
    <location>
        <begin position="805"/>
        <end position="988"/>
    </location>
</feature>
<dbReference type="Gene3D" id="1.20.120.720">
    <property type="entry name" value="Myosin VI head, motor domain, U50 subdomain"/>
    <property type="match status" value="1"/>
</dbReference>
<evidence type="ECO:0000313" key="10">
    <source>
        <dbReference type="EMBL" id="CAH3176934.1"/>
    </source>
</evidence>
<dbReference type="Gene3D" id="2.60.220.30">
    <property type="match status" value="1"/>
</dbReference>
<gene>
    <name evidence="10" type="ORF">PEVE_00010921</name>
</gene>
<dbReference type="PROSITE" id="PS51456">
    <property type="entry name" value="MYOSIN_MOTOR"/>
    <property type="match status" value="1"/>
</dbReference>
<evidence type="ECO:0000259" key="9">
    <source>
        <dbReference type="PROSITE" id="PS51757"/>
    </source>
</evidence>
<evidence type="ECO:0000256" key="2">
    <source>
        <dbReference type="ARBA" id="ARBA00022840"/>
    </source>
</evidence>
<dbReference type="PRINTS" id="PR00193">
    <property type="entry name" value="MYOSINHEAVY"/>
</dbReference>
<dbReference type="Pfam" id="PF00791">
    <property type="entry name" value="ZU5"/>
    <property type="match status" value="1"/>
</dbReference>
<feature type="region of interest" description="Disordered" evidence="7">
    <location>
        <begin position="1287"/>
        <end position="1387"/>
    </location>
</feature>
<accession>A0ABN8RG88</accession>
<organism evidence="10 11">
    <name type="scientific">Porites evermanni</name>
    <dbReference type="NCBI Taxonomy" id="104178"/>
    <lineage>
        <taxon>Eukaryota</taxon>
        <taxon>Metazoa</taxon>
        <taxon>Cnidaria</taxon>
        <taxon>Anthozoa</taxon>
        <taxon>Hexacorallia</taxon>
        <taxon>Scleractinia</taxon>
        <taxon>Fungiina</taxon>
        <taxon>Poritidae</taxon>
        <taxon>Porites</taxon>
    </lineage>
</organism>
<feature type="region of interest" description="Disordered" evidence="7">
    <location>
        <begin position="1214"/>
        <end position="1243"/>
    </location>
</feature>
<evidence type="ECO:0000256" key="6">
    <source>
        <dbReference type="PROSITE-ProRule" id="PRU00782"/>
    </source>
</evidence>
<name>A0ABN8RG88_9CNID</name>
<keyword evidence="2 6" id="KW-0067">ATP-binding</keyword>
<dbReference type="InterPro" id="IPR000906">
    <property type="entry name" value="ZU5_dom"/>
</dbReference>
<sequence>MEADQEGVDDMVELAEISEKAIAANLYVRLKKETIYTYIGRVLIAVNPFKVLHIYGPDAVDFYRGGGETDQGDEIDVPDHDDRATRCTTAQLPQDILENRRRSLHVSSDTMGQSGQSMFKNCKGPRPPHLYALTNTMYHNMMMEHENQCVIISGESGAGKTVSAKHIMNFIAKASGKGSEKVEHIKDIIIQSNPLMEAFGNAKTMRNNNSSRFGKFMEIQFNFSGHPDGGKISNFLLEKSRVVHLNKNERNYHVFYQLLSGCPKEQHNDFGFEFARPEFYFYLNQTGVYTVDGTNDAEDYNCLRQAMSVVGFNSTTQTTILKLVSAILHLGNINFKEENNVAVPVTDNMLTVPARLLSVGKDLLKEKLISSIMEARWGGKVEVTKKTNNADQALQARDALAKALYSQVFDYLVQGINEAMQKEKEEMSIGVLDIYGFEIFEHNQFEQFAINFVNEKLQQIFIELTLKMEQEEYVQEGITWQEVKYFNNKTVCELIESKRPPGIMCTLDDVCSTMHAVSEGSEKTLMEKLRAVVASNKDFSRYFRAQSNYFTITHYAGNVDYEAKGFCEKNKDVLSNDMIALMQSSEDAFVRGLFPAAPSNESTGRRAKSNTAGAKIKSQAAALIDKIMTCTPHYVRCIKPSESKQPLDWDDQRVLHQINYLGLKENIRVRRAGFAFRRQFQQIIYRYGIISPHVHKGWDGDPAEGCRIIMNDAGIDSSKWQAGKSKLFLKEPSTLNELEDVKNRILEKYCITIQGTYRTYRLRKRFQNIRKGLYINESTGRRAKSNTAGAKIKVFPVSVDVLGDRKRRRASWDMGFKGDYMDFQNNKPLQNVITDKRVEFAAEVRKYSRDGKEQFRVLVLTGMWLYIIGELKSTQKLGDVAYKVKRKLHMADINSVTVSPHDDSFFVLHAKDYDNLFDCPMLPEALNRLAVVYKLENDCELHLNVAESVDCHIKGGGVRHIHFLEKGTSRLKTSPSKKTFTIAASIVDHPPEEDIHVPGITEERRVSIELFVDKVARKFSRSYSVQVPDPRNFTAVAKAIFGPSGGGIQCKGVFVDLPEGSLTSHTKEVCIQLCKNKTEVVPLSEHETVISRVVELSPRDKPLQNHAALCLPLDDVSWDGFERFLRWTPTQSGEKANWRDVRVSDTIQGKDEDQTFVELRQKKAKVNTKVFGIFCIVSSDLNQNLEHPRKESNTSDAIKAYKESNNTSLLQRFQSTHTGKADAHGSTVQNNLTSSSSHHKSGWSFLKRMSIMKSTSKTTSSKSKDNNTRQSIFKAKSRYYDAENNFKPSQATELPSPPTAPTTECPSSLPPVQSTICPPVPSAVPATSSSLPPPHVPASSPASEGPPPPPPPPPPSLQPPESSAAPSSGTDNSFAAMLQARKANILG</sequence>
<feature type="domain" description="Myosin motor" evidence="8">
    <location>
        <begin position="6"/>
        <end position="743"/>
    </location>
</feature>
<comment type="caution">
    <text evidence="10">The sequence shown here is derived from an EMBL/GenBank/DDBJ whole genome shotgun (WGS) entry which is preliminary data.</text>
</comment>
<dbReference type="InterPro" id="IPR001609">
    <property type="entry name" value="Myosin_head_motor_dom-like"/>
</dbReference>
<feature type="compositionally biased region" description="Pro residues" evidence="7">
    <location>
        <begin position="1344"/>
        <end position="1358"/>
    </location>
</feature>
<evidence type="ECO:0000259" key="8">
    <source>
        <dbReference type="PROSITE" id="PS51456"/>
    </source>
</evidence>
<evidence type="ECO:0000256" key="4">
    <source>
        <dbReference type="ARBA" id="ARBA00023175"/>
    </source>
</evidence>
<evidence type="ECO:0000313" key="11">
    <source>
        <dbReference type="Proteomes" id="UP001159427"/>
    </source>
</evidence>
<evidence type="ECO:0000256" key="7">
    <source>
        <dbReference type="SAM" id="MobiDB-lite"/>
    </source>
</evidence>
<dbReference type="InterPro" id="IPR027417">
    <property type="entry name" value="P-loop_NTPase"/>
</dbReference>
<dbReference type="PANTHER" id="PTHR13140">
    <property type="entry name" value="MYOSIN"/>
    <property type="match status" value="1"/>
</dbReference>
<feature type="binding site" evidence="6">
    <location>
        <begin position="154"/>
        <end position="161"/>
    </location>
    <ligand>
        <name>ATP</name>
        <dbReference type="ChEBI" id="CHEBI:30616"/>
    </ligand>
</feature>
<keyword evidence="3 6" id="KW-0518">Myosin</keyword>
<dbReference type="PROSITE" id="PS51757">
    <property type="entry name" value="TH1"/>
    <property type="match status" value="1"/>
</dbReference>
<dbReference type="Gene3D" id="1.10.10.820">
    <property type="match status" value="1"/>
</dbReference>
<protein>
    <submittedName>
        <fullName evidence="10">Uncharacterized protein</fullName>
    </submittedName>
</protein>
<dbReference type="Gene3D" id="1.20.58.530">
    <property type="match status" value="1"/>
</dbReference>
<dbReference type="Pfam" id="PF06017">
    <property type="entry name" value="Myosin_TH1"/>
    <property type="match status" value="1"/>
</dbReference>
<dbReference type="InterPro" id="IPR010926">
    <property type="entry name" value="Myosin_TH1"/>
</dbReference>
<dbReference type="EMBL" id="CALNXI010001782">
    <property type="protein sequence ID" value="CAH3176934.1"/>
    <property type="molecule type" value="Genomic_DNA"/>
</dbReference>
<dbReference type="PROSITE" id="PS50096">
    <property type="entry name" value="IQ"/>
    <property type="match status" value="1"/>
</dbReference>
<comment type="similarity">
    <text evidence="6">Belongs to the TRAFAC class myosin-kinesin ATPase superfamily. Myosin family.</text>
</comment>
<feature type="compositionally biased region" description="Low complexity" evidence="7">
    <location>
        <begin position="1359"/>
        <end position="1368"/>
    </location>
</feature>
<evidence type="ECO:0000256" key="3">
    <source>
        <dbReference type="ARBA" id="ARBA00023123"/>
    </source>
</evidence>
<keyword evidence="1 6" id="KW-0547">Nucleotide-binding</keyword>
<dbReference type="PANTHER" id="PTHR13140:SF729">
    <property type="entry name" value="UNCONVENTIONAL MYOSIN-IE"/>
    <property type="match status" value="1"/>
</dbReference>
<keyword evidence="11" id="KW-1185">Reference proteome</keyword>
<keyword evidence="4 6" id="KW-0505">Motor protein</keyword>
<dbReference type="SUPFAM" id="SSF52540">
    <property type="entry name" value="P-loop containing nucleoside triphosphate hydrolases"/>
    <property type="match status" value="1"/>
</dbReference>
<evidence type="ECO:0000256" key="1">
    <source>
        <dbReference type="ARBA" id="ARBA00022741"/>
    </source>
</evidence>
<feature type="compositionally biased region" description="Polar residues" evidence="7">
    <location>
        <begin position="1301"/>
        <end position="1316"/>
    </location>
</feature>
<reference evidence="10 11" key="1">
    <citation type="submission" date="2022-05" db="EMBL/GenBank/DDBJ databases">
        <authorList>
            <consortium name="Genoscope - CEA"/>
            <person name="William W."/>
        </authorList>
    </citation>
    <scope>NUCLEOTIDE SEQUENCE [LARGE SCALE GENOMIC DNA]</scope>
</reference>
<evidence type="ECO:0000256" key="5">
    <source>
        <dbReference type="ARBA" id="ARBA00023203"/>
    </source>
</evidence>
<dbReference type="Gene3D" id="1.20.5.4820">
    <property type="match status" value="1"/>
</dbReference>
<feature type="region of interest" description="Actin-binding" evidence="6">
    <location>
        <begin position="620"/>
        <end position="642"/>
    </location>
</feature>